<dbReference type="Proteomes" id="UP000184476">
    <property type="component" value="Unassembled WGS sequence"/>
</dbReference>
<gene>
    <name evidence="1" type="ORF">SAMN05444392_103106</name>
</gene>
<keyword evidence="2" id="KW-1185">Reference proteome</keyword>
<evidence type="ECO:0000313" key="2">
    <source>
        <dbReference type="Proteomes" id="UP000184476"/>
    </source>
</evidence>
<evidence type="ECO:0000313" key="1">
    <source>
        <dbReference type="EMBL" id="SHE77797.1"/>
    </source>
</evidence>
<sequence>MKLKEREISQILQKMHVGEPFLFSTKEAEKQIEVDRIFKGLDEAWVIRFNGEQIMIKDIEVAVKFISRHSGMELRQVVDRQFSELEEIIDLGEY</sequence>
<dbReference type="EMBL" id="FQVL01000003">
    <property type="protein sequence ID" value="SHE77797.1"/>
    <property type="molecule type" value="Genomic_DNA"/>
</dbReference>
<dbReference type="RefSeq" id="WP_073154202.1">
    <property type="nucleotide sequence ID" value="NZ_FQVL01000003.1"/>
</dbReference>
<reference evidence="1 2" key="1">
    <citation type="submission" date="2016-11" db="EMBL/GenBank/DDBJ databases">
        <authorList>
            <person name="Jaros S."/>
            <person name="Januszkiewicz K."/>
            <person name="Wedrychowicz H."/>
        </authorList>
    </citation>
    <scope>NUCLEOTIDE SEQUENCE [LARGE SCALE GENOMIC DNA]</scope>
    <source>
        <strain evidence="1 2">DSM 44666</strain>
    </source>
</reference>
<accession>A0A1M4W9B5</accession>
<proteinExistence type="predicted"/>
<dbReference type="OrthoDB" id="2990195at2"/>
<dbReference type="STRING" id="112248.SAMN05444392_103106"/>
<name>A0A1M4W9B5_9BACL</name>
<organism evidence="1 2">
    <name type="scientific">Seinonella peptonophila</name>
    <dbReference type="NCBI Taxonomy" id="112248"/>
    <lineage>
        <taxon>Bacteria</taxon>
        <taxon>Bacillati</taxon>
        <taxon>Bacillota</taxon>
        <taxon>Bacilli</taxon>
        <taxon>Bacillales</taxon>
        <taxon>Thermoactinomycetaceae</taxon>
        <taxon>Seinonella</taxon>
    </lineage>
</organism>
<protein>
    <submittedName>
        <fullName evidence="1">Uncharacterized protein</fullName>
    </submittedName>
</protein>
<dbReference type="AlphaFoldDB" id="A0A1M4W9B5"/>